<name>A0ABR0V1D6_REHGL</name>
<comment type="caution">
    <text evidence="1">The sequence shown here is derived from an EMBL/GenBank/DDBJ whole genome shotgun (WGS) entry which is preliminary data.</text>
</comment>
<dbReference type="EMBL" id="JABTTQ020001705">
    <property type="protein sequence ID" value="KAK6128706.1"/>
    <property type="molecule type" value="Genomic_DNA"/>
</dbReference>
<dbReference type="PANTHER" id="PTHR47150">
    <property type="entry name" value="OS12G0169200 PROTEIN"/>
    <property type="match status" value="1"/>
</dbReference>
<accession>A0ABR0V1D6</accession>
<organism evidence="1 2">
    <name type="scientific">Rehmannia glutinosa</name>
    <name type="common">Chinese foxglove</name>
    <dbReference type="NCBI Taxonomy" id="99300"/>
    <lineage>
        <taxon>Eukaryota</taxon>
        <taxon>Viridiplantae</taxon>
        <taxon>Streptophyta</taxon>
        <taxon>Embryophyta</taxon>
        <taxon>Tracheophyta</taxon>
        <taxon>Spermatophyta</taxon>
        <taxon>Magnoliopsida</taxon>
        <taxon>eudicotyledons</taxon>
        <taxon>Gunneridae</taxon>
        <taxon>Pentapetalae</taxon>
        <taxon>asterids</taxon>
        <taxon>lamiids</taxon>
        <taxon>Lamiales</taxon>
        <taxon>Orobanchaceae</taxon>
        <taxon>Rehmannieae</taxon>
        <taxon>Rehmannia</taxon>
    </lineage>
</organism>
<gene>
    <name evidence="1" type="ORF">DH2020_037556</name>
</gene>
<sequence length="165" mass="19020">MGRVDREKFDYKLKSPNCNENEMKRAIRQLAYGMPADQTDEYLQIDETTSLNCLNKFYQCIIKLFGPQYLRRPNEIDIQRLIQMHKQRHGFPGMLGSLDLHAIGMEKLLEELGEVNILEMIMVIPLLCLKLASFSRLVDMACDFGGHGRVMISMCLTNHLYSTTS</sequence>
<dbReference type="Proteomes" id="UP001318860">
    <property type="component" value="Unassembled WGS sequence"/>
</dbReference>
<keyword evidence="2" id="KW-1185">Reference proteome</keyword>
<evidence type="ECO:0000313" key="2">
    <source>
        <dbReference type="Proteomes" id="UP001318860"/>
    </source>
</evidence>
<dbReference type="PANTHER" id="PTHR47150:SF5">
    <property type="entry name" value="OS07G0546750 PROTEIN"/>
    <property type="match status" value="1"/>
</dbReference>
<proteinExistence type="predicted"/>
<protein>
    <submittedName>
        <fullName evidence="1">Uncharacterized protein</fullName>
    </submittedName>
</protein>
<evidence type="ECO:0000313" key="1">
    <source>
        <dbReference type="EMBL" id="KAK6128706.1"/>
    </source>
</evidence>
<reference evidence="1 2" key="1">
    <citation type="journal article" date="2021" name="Comput. Struct. Biotechnol. J.">
        <title>De novo genome assembly of the potent medicinal plant Rehmannia glutinosa using nanopore technology.</title>
        <authorList>
            <person name="Ma L."/>
            <person name="Dong C."/>
            <person name="Song C."/>
            <person name="Wang X."/>
            <person name="Zheng X."/>
            <person name="Niu Y."/>
            <person name="Chen S."/>
            <person name="Feng W."/>
        </authorList>
    </citation>
    <scope>NUCLEOTIDE SEQUENCE [LARGE SCALE GENOMIC DNA]</scope>
    <source>
        <strain evidence="1">DH-2019</strain>
    </source>
</reference>